<feature type="transmembrane region" description="Helical" evidence="1">
    <location>
        <begin position="99"/>
        <end position="118"/>
    </location>
</feature>
<keyword evidence="1" id="KW-0812">Transmembrane</keyword>
<evidence type="ECO:0000313" key="2">
    <source>
        <dbReference type="EMBL" id="CAI2375293.1"/>
    </source>
</evidence>
<gene>
    <name evidence="2" type="ORF">ECRASSUSDP1_LOCUS16655</name>
</gene>
<name>A0AAD2D0D3_EUPCR</name>
<evidence type="ECO:0008006" key="4">
    <source>
        <dbReference type="Google" id="ProtNLM"/>
    </source>
</evidence>
<keyword evidence="3" id="KW-1185">Reference proteome</keyword>
<dbReference type="AlphaFoldDB" id="A0AAD2D0D3"/>
<feature type="transmembrane region" description="Helical" evidence="1">
    <location>
        <begin position="70"/>
        <end position="87"/>
    </location>
</feature>
<sequence>MIYFQFKETQYFICPFSCLEYYPELYSLLNMIAKLLNNQPKEYASQGYKMIDQLNKNLKWSQKHERYFKLFQRMLLACLMACVLLWYKYEIEFLSDNIYMISIFFCVSFAISKILLTVEQFEIKKTTKKIDKVELKIFSQKQKILKEMDPEFKSELKALIMKKVEIEKYTPSQKCASQEDKECLQRQFYDIDLYRNKELLKNCTNFEWCNICLENQNFIMETFPCQLKCITKFRKMYRIGVKQFTDKETYLPKLRELGSQINSLKRRNQQNGENS</sequence>
<dbReference type="EMBL" id="CAMPGE010016757">
    <property type="protein sequence ID" value="CAI2375293.1"/>
    <property type="molecule type" value="Genomic_DNA"/>
</dbReference>
<reference evidence="2" key="1">
    <citation type="submission" date="2023-07" db="EMBL/GenBank/DDBJ databases">
        <authorList>
            <consortium name="AG Swart"/>
            <person name="Singh M."/>
            <person name="Singh A."/>
            <person name="Seah K."/>
            <person name="Emmerich C."/>
        </authorList>
    </citation>
    <scope>NUCLEOTIDE SEQUENCE</scope>
    <source>
        <strain evidence="2">DP1</strain>
    </source>
</reference>
<organism evidence="2 3">
    <name type="scientific">Euplotes crassus</name>
    <dbReference type="NCBI Taxonomy" id="5936"/>
    <lineage>
        <taxon>Eukaryota</taxon>
        <taxon>Sar</taxon>
        <taxon>Alveolata</taxon>
        <taxon>Ciliophora</taxon>
        <taxon>Intramacronucleata</taxon>
        <taxon>Spirotrichea</taxon>
        <taxon>Hypotrichia</taxon>
        <taxon>Euplotida</taxon>
        <taxon>Euplotidae</taxon>
        <taxon>Moneuplotes</taxon>
    </lineage>
</organism>
<comment type="caution">
    <text evidence="2">The sequence shown here is derived from an EMBL/GenBank/DDBJ whole genome shotgun (WGS) entry which is preliminary data.</text>
</comment>
<protein>
    <recommendedName>
        <fullName evidence="4">Transmembrane protein</fullName>
    </recommendedName>
</protein>
<keyword evidence="1" id="KW-0472">Membrane</keyword>
<evidence type="ECO:0000313" key="3">
    <source>
        <dbReference type="Proteomes" id="UP001295684"/>
    </source>
</evidence>
<evidence type="ECO:0000256" key="1">
    <source>
        <dbReference type="SAM" id="Phobius"/>
    </source>
</evidence>
<proteinExistence type="predicted"/>
<accession>A0AAD2D0D3</accession>
<dbReference type="Proteomes" id="UP001295684">
    <property type="component" value="Unassembled WGS sequence"/>
</dbReference>
<keyword evidence="1" id="KW-1133">Transmembrane helix</keyword>